<keyword evidence="3" id="KW-1185">Reference proteome</keyword>
<proteinExistence type="predicted"/>
<dbReference type="AlphaFoldDB" id="C3XGN3"/>
<dbReference type="OrthoDB" id="5330099at2"/>
<evidence type="ECO:0000256" key="1">
    <source>
        <dbReference type="SAM" id="MobiDB-lite"/>
    </source>
</evidence>
<name>C3XGN3_9HELI</name>
<dbReference type="Proteomes" id="UP000005085">
    <property type="component" value="Unassembled WGS sequence"/>
</dbReference>
<organism evidence="2 3">
    <name type="scientific">Helicobacter bilis ATCC 43879</name>
    <dbReference type="NCBI Taxonomy" id="613026"/>
    <lineage>
        <taxon>Bacteria</taxon>
        <taxon>Pseudomonadati</taxon>
        <taxon>Campylobacterota</taxon>
        <taxon>Epsilonproteobacteria</taxon>
        <taxon>Campylobacterales</taxon>
        <taxon>Helicobacteraceae</taxon>
        <taxon>Helicobacter</taxon>
    </lineage>
</organism>
<sequence length="95" mass="11223">MQQHDKKHKKSHNTQALQNKIRDEEIQELESQILDMFEVAFHFAGLKPSSLDDALNYYMEVMESQDDDLPYNAQTIIANILLIRQDKPEWFDTLN</sequence>
<feature type="compositionally biased region" description="Basic residues" evidence="1">
    <location>
        <begin position="1"/>
        <end position="12"/>
    </location>
</feature>
<evidence type="ECO:0000313" key="2">
    <source>
        <dbReference type="EMBL" id="EEO24172.1"/>
    </source>
</evidence>
<dbReference type="HOGENOM" id="CLU_2368978_0_0_7"/>
<gene>
    <name evidence="2" type="ORF">HRAG_01229</name>
</gene>
<dbReference type="EMBL" id="ACDN02000056">
    <property type="protein sequence ID" value="EEO24172.1"/>
    <property type="molecule type" value="Genomic_DNA"/>
</dbReference>
<protein>
    <submittedName>
        <fullName evidence="2">Uncharacterized protein</fullName>
    </submittedName>
</protein>
<feature type="region of interest" description="Disordered" evidence="1">
    <location>
        <begin position="1"/>
        <end position="22"/>
    </location>
</feature>
<accession>C3XGN3</accession>
<evidence type="ECO:0000313" key="3">
    <source>
        <dbReference type="Proteomes" id="UP000005085"/>
    </source>
</evidence>
<comment type="caution">
    <text evidence="2">The sequence shown here is derived from an EMBL/GenBank/DDBJ whole genome shotgun (WGS) entry which is preliminary data.</text>
</comment>
<dbReference type="RefSeq" id="WP_005218690.1">
    <property type="nucleotide sequence ID" value="NZ_KI392040.1"/>
</dbReference>
<reference evidence="2 3" key="1">
    <citation type="journal article" date="2014" name="Genome Announc.">
        <title>Draft genome sequences of six enterohepatic helicobacter species isolated from humans and one from rhesus macaques.</title>
        <authorList>
            <person name="Shen Z."/>
            <person name="Sheh A."/>
            <person name="Young S.K."/>
            <person name="Abouelliel A."/>
            <person name="Ward D.V."/>
            <person name="Earl A.M."/>
            <person name="Fox J.G."/>
        </authorList>
    </citation>
    <scope>NUCLEOTIDE SEQUENCE [LARGE SCALE GENOMIC DNA]</scope>
    <source>
        <strain evidence="2 3">ATCC 43879</strain>
    </source>
</reference>